<organism evidence="2 3">
    <name type="scientific">Elaphomyces granulatus</name>
    <dbReference type="NCBI Taxonomy" id="519963"/>
    <lineage>
        <taxon>Eukaryota</taxon>
        <taxon>Fungi</taxon>
        <taxon>Dikarya</taxon>
        <taxon>Ascomycota</taxon>
        <taxon>Pezizomycotina</taxon>
        <taxon>Eurotiomycetes</taxon>
        <taxon>Eurotiomycetidae</taxon>
        <taxon>Eurotiales</taxon>
        <taxon>Elaphomycetaceae</taxon>
        <taxon>Elaphomyces</taxon>
    </lineage>
</organism>
<protein>
    <submittedName>
        <fullName evidence="2">Uncharacterized protein</fullName>
    </submittedName>
</protein>
<feature type="compositionally biased region" description="Polar residues" evidence="1">
    <location>
        <begin position="15"/>
        <end position="24"/>
    </location>
</feature>
<feature type="region of interest" description="Disordered" evidence="1">
    <location>
        <begin position="94"/>
        <end position="154"/>
    </location>
</feature>
<dbReference type="Pfam" id="PF12223">
    <property type="entry name" value="DUF3602"/>
    <property type="match status" value="1"/>
</dbReference>
<dbReference type="EMBL" id="NPHW01002864">
    <property type="protein sequence ID" value="OXV10596.1"/>
    <property type="molecule type" value="Genomic_DNA"/>
</dbReference>
<dbReference type="InterPro" id="IPR022024">
    <property type="entry name" value="DUF3602"/>
</dbReference>
<evidence type="ECO:0000313" key="3">
    <source>
        <dbReference type="Proteomes" id="UP000243515"/>
    </source>
</evidence>
<proteinExistence type="predicted"/>
<name>A0A232M2M3_9EURO</name>
<accession>A0A232M2M3</accession>
<comment type="caution">
    <text evidence="2">The sequence shown here is derived from an EMBL/GenBank/DDBJ whole genome shotgun (WGS) entry which is preliminary data.</text>
</comment>
<dbReference type="OrthoDB" id="3063476at2759"/>
<dbReference type="AlphaFoldDB" id="A0A232M2M3"/>
<dbReference type="InterPro" id="IPR053203">
    <property type="entry name" value="Cisplatin_resist-associated"/>
</dbReference>
<keyword evidence="3" id="KW-1185">Reference proteome</keyword>
<feature type="compositionally biased region" description="Low complexity" evidence="1">
    <location>
        <begin position="129"/>
        <end position="139"/>
    </location>
</feature>
<dbReference type="PANTHER" id="PTHR34693:SF1">
    <property type="entry name" value="PROTEIN PAR32"/>
    <property type="match status" value="1"/>
</dbReference>
<feature type="region of interest" description="Disordered" evidence="1">
    <location>
        <begin position="1"/>
        <end position="82"/>
    </location>
</feature>
<dbReference type="Proteomes" id="UP000243515">
    <property type="component" value="Unassembled WGS sequence"/>
</dbReference>
<sequence>MKGRQVSHGRGGAGNINSHDNAPTTEDLVTPTIKQNIFTTGRGGSGNMMHKDPNHPELARESQDVESPPQRSEDSVHFTGRGGVANAYIPTIKTGTGEEQRRRGSLVGGVLDAQPLSDRGSSKDRSREATAAAAVVVAAGPSTDQKKEVADLRP</sequence>
<feature type="compositionally biased region" description="Basic and acidic residues" evidence="1">
    <location>
        <begin position="49"/>
        <end position="63"/>
    </location>
</feature>
<evidence type="ECO:0000313" key="2">
    <source>
        <dbReference type="EMBL" id="OXV10596.1"/>
    </source>
</evidence>
<gene>
    <name evidence="2" type="ORF">Egran_01643</name>
</gene>
<feature type="compositionally biased region" description="Basic and acidic residues" evidence="1">
    <location>
        <begin position="144"/>
        <end position="154"/>
    </location>
</feature>
<reference evidence="2 3" key="1">
    <citation type="journal article" date="2015" name="Environ. Microbiol.">
        <title>Metagenome sequence of Elaphomyces granulatus from sporocarp tissue reveals Ascomycota ectomycorrhizal fingerprints of genome expansion and a Proteobacteria-rich microbiome.</title>
        <authorList>
            <person name="Quandt C.A."/>
            <person name="Kohler A."/>
            <person name="Hesse C.N."/>
            <person name="Sharpton T.J."/>
            <person name="Martin F."/>
            <person name="Spatafora J.W."/>
        </authorList>
    </citation>
    <scope>NUCLEOTIDE SEQUENCE [LARGE SCALE GENOMIC DNA]</scope>
    <source>
        <strain evidence="2 3">OSC145934</strain>
    </source>
</reference>
<evidence type="ECO:0000256" key="1">
    <source>
        <dbReference type="SAM" id="MobiDB-lite"/>
    </source>
</evidence>
<dbReference type="PANTHER" id="PTHR34693">
    <property type="entry name" value="PROTEIN PAR32"/>
    <property type="match status" value="1"/>
</dbReference>